<dbReference type="InterPro" id="IPR041628">
    <property type="entry name" value="ChlI/MoxR_AAA_lid"/>
</dbReference>
<reference evidence="7" key="1">
    <citation type="submission" date="2017-06" db="EMBL/GenBank/DDBJ databases">
        <title>Genome analysis of Fimbriiglobus ruber SP5, the first member of the order Planctomycetales with confirmed chitinolytic capability.</title>
        <authorList>
            <person name="Ravin N.V."/>
            <person name="Rakitin A.L."/>
            <person name="Ivanova A.A."/>
            <person name="Beletsky A.V."/>
            <person name="Kulichevskaya I.S."/>
            <person name="Mardanov A.V."/>
            <person name="Dedysh S.N."/>
        </authorList>
    </citation>
    <scope>NUCLEOTIDE SEQUENCE [LARGE SCALE GENOMIC DNA]</scope>
    <source>
        <strain evidence="7">SP5</strain>
    </source>
</reference>
<dbReference type="PANTHER" id="PTHR42759">
    <property type="entry name" value="MOXR FAMILY PROTEIN"/>
    <property type="match status" value="1"/>
</dbReference>
<dbReference type="InterPro" id="IPR003593">
    <property type="entry name" value="AAA+_ATPase"/>
</dbReference>
<feature type="domain" description="AAA+ ATPase" evidence="5">
    <location>
        <begin position="64"/>
        <end position="205"/>
    </location>
</feature>
<dbReference type="InterPro" id="IPR011703">
    <property type="entry name" value="ATPase_AAA-3"/>
</dbReference>
<keyword evidence="2" id="KW-0067">ATP-binding</keyword>
<dbReference type="SUPFAM" id="SSF52540">
    <property type="entry name" value="P-loop containing nucleoside triphosphate hydrolases"/>
    <property type="match status" value="1"/>
</dbReference>
<sequence>MNRAQSASAAAHGPSTNGPPEDVGPAQELAREAHELYRRVADQVSRVVVGADDVTQQLLIALLAGGHVLLEGVPGVAKTTLSKVFAGLLGCVYHRVQFTPDLLPSDVTGASILDRNANDFVLRKGPIFCQVLLADEINRAPAKTQAALLEAMQEYQVTVDGQTIPLPRPFLVLATQNPVEQEGVYRLPEAQLDRFLLRVEMGYPGFEHEVNMLKLHGRPPADPPSMFDADMIIALQAKLPNVFARETLYRYIVELAEATRRHPDVALGASPRAALCLLRCARARAVLLGRHFCTHEDVQAIAYGVLGHRLILRPEAEIEGRSVADVVKDVLAEVNVLGTG</sequence>
<evidence type="ECO:0000313" key="7">
    <source>
        <dbReference type="Proteomes" id="UP000214646"/>
    </source>
</evidence>
<dbReference type="GO" id="GO:0005524">
    <property type="term" value="F:ATP binding"/>
    <property type="evidence" value="ECO:0007669"/>
    <property type="project" value="UniProtKB-KW"/>
</dbReference>
<evidence type="ECO:0000256" key="2">
    <source>
        <dbReference type="ARBA" id="ARBA00022840"/>
    </source>
</evidence>
<evidence type="ECO:0000259" key="5">
    <source>
        <dbReference type="SMART" id="SM00382"/>
    </source>
</evidence>
<proteinExistence type="inferred from homology"/>
<evidence type="ECO:0000256" key="1">
    <source>
        <dbReference type="ARBA" id="ARBA00022741"/>
    </source>
</evidence>
<evidence type="ECO:0000256" key="3">
    <source>
        <dbReference type="ARBA" id="ARBA00061607"/>
    </source>
</evidence>
<dbReference type="GO" id="GO:0016887">
    <property type="term" value="F:ATP hydrolysis activity"/>
    <property type="evidence" value="ECO:0007669"/>
    <property type="project" value="InterPro"/>
</dbReference>
<feature type="compositionally biased region" description="Polar residues" evidence="4">
    <location>
        <begin position="1"/>
        <end position="18"/>
    </location>
</feature>
<dbReference type="SMART" id="SM00382">
    <property type="entry name" value="AAA"/>
    <property type="match status" value="1"/>
</dbReference>
<dbReference type="Pfam" id="PF07726">
    <property type="entry name" value="AAA_3"/>
    <property type="match status" value="1"/>
</dbReference>
<dbReference type="Gene3D" id="1.10.8.80">
    <property type="entry name" value="Magnesium chelatase subunit I, C-Terminal domain"/>
    <property type="match status" value="1"/>
</dbReference>
<accession>A0A225ECE9</accession>
<dbReference type="OrthoDB" id="9808397at2"/>
<dbReference type="InterPro" id="IPR050764">
    <property type="entry name" value="CbbQ/NirQ/NorQ/GpvN"/>
</dbReference>
<name>A0A225ECE9_9BACT</name>
<dbReference type="InterPro" id="IPR027417">
    <property type="entry name" value="P-loop_NTPase"/>
</dbReference>
<dbReference type="Proteomes" id="UP000214646">
    <property type="component" value="Unassembled WGS sequence"/>
</dbReference>
<dbReference type="FunFam" id="3.40.50.300:FF:000640">
    <property type="entry name" value="MoxR family ATPase"/>
    <property type="match status" value="1"/>
</dbReference>
<organism evidence="6 7">
    <name type="scientific">Fimbriiglobus ruber</name>
    <dbReference type="NCBI Taxonomy" id="1908690"/>
    <lineage>
        <taxon>Bacteria</taxon>
        <taxon>Pseudomonadati</taxon>
        <taxon>Planctomycetota</taxon>
        <taxon>Planctomycetia</taxon>
        <taxon>Gemmatales</taxon>
        <taxon>Gemmataceae</taxon>
        <taxon>Fimbriiglobus</taxon>
    </lineage>
</organism>
<keyword evidence="1" id="KW-0547">Nucleotide-binding</keyword>
<dbReference type="RefSeq" id="WP_088252162.1">
    <property type="nucleotide sequence ID" value="NZ_NIDE01000001.1"/>
</dbReference>
<dbReference type="Pfam" id="PF17863">
    <property type="entry name" value="AAA_lid_2"/>
    <property type="match status" value="1"/>
</dbReference>
<comment type="similarity">
    <text evidence="3">Belongs to the MoxR family.</text>
</comment>
<dbReference type="AlphaFoldDB" id="A0A225ECE9"/>
<dbReference type="PIRSF" id="PIRSF002849">
    <property type="entry name" value="AAA_ATPase_chaperone_MoxR_prd"/>
    <property type="match status" value="1"/>
</dbReference>
<dbReference type="Gene3D" id="3.40.50.300">
    <property type="entry name" value="P-loop containing nucleotide triphosphate hydrolases"/>
    <property type="match status" value="1"/>
</dbReference>
<gene>
    <name evidence="6" type="ORF">FRUB_00708</name>
</gene>
<evidence type="ECO:0000313" key="6">
    <source>
        <dbReference type="EMBL" id="OWK47009.1"/>
    </source>
</evidence>
<evidence type="ECO:0000256" key="4">
    <source>
        <dbReference type="SAM" id="MobiDB-lite"/>
    </source>
</evidence>
<comment type="caution">
    <text evidence="6">The sequence shown here is derived from an EMBL/GenBank/DDBJ whole genome shotgun (WGS) entry which is preliminary data.</text>
</comment>
<dbReference type="PANTHER" id="PTHR42759:SF1">
    <property type="entry name" value="MAGNESIUM-CHELATASE SUBUNIT CHLD"/>
    <property type="match status" value="1"/>
</dbReference>
<keyword evidence="7" id="KW-1185">Reference proteome</keyword>
<feature type="region of interest" description="Disordered" evidence="4">
    <location>
        <begin position="1"/>
        <end position="25"/>
    </location>
</feature>
<dbReference type="EMBL" id="NIDE01000001">
    <property type="protein sequence ID" value="OWK47009.1"/>
    <property type="molecule type" value="Genomic_DNA"/>
</dbReference>
<protein>
    <submittedName>
        <fullName evidence="6">MoxR-like ATPase in aerotolerance operon</fullName>
    </submittedName>
</protein>